<evidence type="ECO:0000256" key="1">
    <source>
        <dbReference type="SAM" id="MobiDB-lite"/>
    </source>
</evidence>
<comment type="caution">
    <text evidence="2">The sequence shown here is derived from an EMBL/GenBank/DDBJ whole genome shotgun (WGS) entry which is preliminary data.</text>
</comment>
<evidence type="ECO:0008006" key="4">
    <source>
        <dbReference type="Google" id="ProtNLM"/>
    </source>
</evidence>
<proteinExistence type="predicted"/>
<gene>
    <name evidence="2" type="ORF">BST14_10865</name>
</gene>
<name>A0A1W9ZIB5_MYCAI</name>
<organism evidence="2 3">
    <name type="scientific">Mycobacterium arosiense ATCC BAA-1401 = DSM 45069</name>
    <dbReference type="NCBI Taxonomy" id="1265311"/>
    <lineage>
        <taxon>Bacteria</taxon>
        <taxon>Bacillati</taxon>
        <taxon>Actinomycetota</taxon>
        <taxon>Actinomycetes</taxon>
        <taxon>Mycobacteriales</taxon>
        <taxon>Mycobacteriaceae</taxon>
        <taxon>Mycobacterium</taxon>
        <taxon>Mycobacterium avium complex (MAC)</taxon>
    </lineage>
</organism>
<keyword evidence="3" id="KW-1185">Reference proteome</keyword>
<evidence type="ECO:0000313" key="2">
    <source>
        <dbReference type="EMBL" id="ORA16023.1"/>
    </source>
</evidence>
<dbReference type="Proteomes" id="UP000192707">
    <property type="component" value="Unassembled WGS sequence"/>
</dbReference>
<dbReference type="Gene3D" id="3.60.21.10">
    <property type="match status" value="1"/>
</dbReference>
<sequence>MPDGNHAHHSPGRPFRLWAFGDAHVGTDKSHGRQSLAEAITQSESGGTEGGPPFEWDIAIDVGDMSGAHHHLPDDAEGAELRRQFGSLRRHRREDIYSVCGNHDRSGLHEPEAWWWQKWVDPLGQHTEYSGVDADARPYPVEGAWDHYSFRVGNLLFLMLSDRNEPTQTVGRGPLGGNPGGVVTGEAFRWFKHIVLTNPDSIIIVVHHYVLKDTTVASGEWEGVRKAPDGRLLEHYHRPFELGTPQGASYLYWVDSQPDSGAFENFLIEHPGRVHLWIAGHTHTHPDDTHGGKTHIEQRWGTWFFNVASLSRHHMPITTLPMSRLLTFTPGSAEVRIQCYLHTSQYARQGWYPNAERTVTLNKAFTAPPNDSPRRTGAALPALGRQRG</sequence>
<evidence type="ECO:0000313" key="3">
    <source>
        <dbReference type="Proteomes" id="UP000192707"/>
    </source>
</evidence>
<dbReference type="AlphaFoldDB" id="A0A1W9ZIB5"/>
<protein>
    <recommendedName>
        <fullName evidence="4">Calcineurin-like phosphoesterase domain-containing protein</fullName>
    </recommendedName>
</protein>
<reference evidence="2 3" key="1">
    <citation type="submission" date="2016-12" db="EMBL/GenBank/DDBJ databases">
        <title>The new phylogeny of genus Mycobacterium.</title>
        <authorList>
            <person name="Tortoli E."/>
            <person name="Trovato A."/>
            <person name="Cirillo D.M."/>
        </authorList>
    </citation>
    <scope>NUCLEOTIDE SEQUENCE [LARGE SCALE GENOMIC DNA]</scope>
    <source>
        <strain evidence="2 3">DSM 45069</strain>
    </source>
</reference>
<accession>A0A1W9ZIB5</accession>
<dbReference type="RefSeq" id="WP_083064508.1">
    <property type="nucleotide sequence ID" value="NZ_MVHG01000019.1"/>
</dbReference>
<feature type="region of interest" description="Disordered" evidence="1">
    <location>
        <begin position="364"/>
        <end position="388"/>
    </location>
</feature>
<dbReference type="OrthoDB" id="7928462at2"/>
<dbReference type="SUPFAM" id="SSF56300">
    <property type="entry name" value="Metallo-dependent phosphatases"/>
    <property type="match status" value="1"/>
</dbReference>
<dbReference type="EMBL" id="MVHG01000019">
    <property type="protein sequence ID" value="ORA16023.1"/>
    <property type="molecule type" value="Genomic_DNA"/>
</dbReference>
<dbReference type="InterPro" id="IPR029052">
    <property type="entry name" value="Metallo-depent_PP-like"/>
</dbReference>